<evidence type="ECO:0000313" key="2">
    <source>
        <dbReference type="EMBL" id="CAB9499194.1"/>
    </source>
</evidence>
<dbReference type="Proteomes" id="UP001153069">
    <property type="component" value="Unassembled WGS sequence"/>
</dbReference>
<name>A0A9N8DAP4_9STRA</name>
<organism evidence="2 3">
    <name type="scientific">Seminavis robusta</name>
    <dbReference type="NCBI Taxonomy" id="568900"/>
    <lineage>
        <taxon>Eukaryota</taxon>
        <taxon>Sar</taxon>
        <taxon>Stramenopiles</taxon>
        <taxon>Ochrophyta</taxon>
        <taxon>Bacillariophyta</taxon>
        <taxon>Bacillariophyceae</taxon>
        <taxon>Bacillariophycidae</taxon>
        <taxon>Naviculales</taxon>
        <taxon>Naviculaceae</taxon>
        <taxon>Seminavis</taxon>
    </lineage>
</organism>
<feature type="region of interest" description="Disordered" evidence="1">
    <location>
        <begin position="158"/>
        <end position="197"/>
    </location>
</feature>
<dbReference type="AlphaFoldDB" id="A0A9N8DAP4"/>
<comment type="caution">
    <text evidence="2">The sequence shown here is derived from an EMBL/GenBank/DDBJ whole genome shotgun (WGS) entry which is preliminary data.</text>
</comment>
<feature type="region of interest" description="Disordered" evidence="1">
    <location>
        <begin position="1"/>
        <end position="72"/>
    </location>
</feature>
<dbReference type="EMBL" id="CAICTM010000054">
    <property type="protein sequence ID" value="CAB9499194.1"/>
    <property type="molecule type" value="Genomic_DNA"/>
</dbReference>
<sequence>MPEAMIETTPILRNGGRGRGRGRGNSNGRNTSANRNNNQREDDGSPSRKRTAFDPSAINPQTYRPDATQKDSRVAPLQAALNFLHGTTATLHEAYHRTVNKVGEEFIKAFAAHQRNKDTLDGMIDGNNQTGELTPSRIPKSVDIKFELKAGNPAMESDASFKLSNKNPHKLLNSTKKPKQKFYSKETTVRPICSKGP</sequence>
<keyword evidence="3" id="KW-1185">Reference proteome</keyword>
<gene>
    <name evidence="2" type="ORF">SEMRO_55_G032500.1</name>
</gene>
<accession>A0A9N8DAP4</accession>
<reference evidence="2" key="1">
    <citation type="submission" date="2020-06" db="EMBL/GenBank/DDBJ databases">
        <authorList>
            <consortium name="Plant Systems Biology data submission"/>
        </authorList>
    </citation>
    <scope>NUCLEOTIDE SEQUENCE</scope>
    <source>
        <strain evidence="2">D6</strain>
    </source>
</reference>
<proteinExistence type="predicted"/>
<evidence type="ECO:0000256" key="1">
    <source>
        <dbReference type="SAM" id="MobiDB-lite"/>
    </source>
</evidence>
<feature type="compositionally biased region" description="Low complexity" evidence="1">
    <location>
        <begin position="24"/>
        <end position="37"/>
    </location>
</feature>
<protein>
    <submittedName>
        <fullName evidence="2">Uncharacterized protein</fullName>
    </submittedName>
</protein>
<evidence type="ECO:0000313" key="3">
    <source>
        <dbReference type="Proteomes" id="UP001153069"/>
    </source>
</evidence>